<organism evidence="4 5">
    <name type="scientific">Thermoleophilum album</name>
    <dbReference type="NCBI Taxonomy" id="29539"/>
    <lineage>
        <taxon>Bacteria</taxon>
        <taxon>Bacillati</taxon>
        <taxon>Actinomycetota</taxon>
        <taxon>Thermoleophilia</taxon>
        <taxon>Thermoleophilales</taxon>
        <taxon>Thermoleophilaceae</taxon>
        <taxon>Thermoleophilum</taxon>
    </lineage>
</organism>
<protein>
    <submittedName>
        <fullName evidence="4">Concanavalin A-like lectin/glucanases superfamily protein</fullName>
    </submittedName>
</protein>
<evidence type="ECO:0000259" key="3">
    <source>
        <dbReference type="SMART" id="SM00560"/>
    </source>
</evidence>
<sequence>MRSRPYAYWRLCQYDSPSEPAFSDVTGHNVPLAAARAGAVTPKSPSDPRERDRLLPLQNEVNPFLQIDSSYLIAPSRSGDYAALSRLGDRGPFTIEAWVRPNRSYGRDLPCGDPVPAPNNCGFVLPVAGVGGSWQLGWAGTAAARGREGSWVHDQTPGPSIGANGWTFTIYDGYDCHGQPDCLPDNRHYQTAHRLQTTMPIEAGTWYYLVATYDGDTMSLYLNGTKLAEKQIGTLGAVYTPSGFFRLGTASDEEGQGNEGVSDSCNCTVLDGALDEVAYYTRALSADEIYAHYEAARVDPLTSPMGPPSVYRDGVADDAPYIWFPFDEHHVEPTSRATCYPCQSFERTTQESAGQIFTPARAVRGPSFPLGRNDTGIQFDGGGHVSTTRGPRFPLPADLQDISIETWIKTTPDTPATQAFFAMPTCSGCVGMVGLRLN</sequence>
<dbReference type="STRING" id="29539.SAMN02745716_1158"/>
<dbReference type="Gene3D" id="2.60.120.200">
    <property type="match status" value="1"/>
</dbReference>
<dbReference type="SUPFAM" id="SSF49899">
    <property type="entry name" value="Concanavalin A-like lectins/glucanases"/>
    <property type="match status" value="2"/>
</dbReference>
<keyword evidence="5" id="KW-1185">Reference proteome</keyword>
<accession>A0A1H6FNZ9</accession>
<evidence type="ECO:0000313" key="5">
    <source>
        <dbReference type="Proteomes" id="UP000222056"/>
    </source>
</evidence>
<evidence type="ECO:0000313" key="4">
    <source>
        <dbReference type="EMBL" id="SEH12639.1"/>
    </source>
</evidence>
<keyword evidence="1" id="KW-0732">Signal</keyword>
<dbReference type="EMBL" id="FNWJ01000001">
    <property type="protein sequence ID" value="SEH12639.1"/>
    <property type="molecule type" value="Genomic_DNA"/>
</dbReference>
<dbReference type="Proteomes" id="UP000222056">
    <property type="component" value="Unassembled WGS sequence"/>
</dbReference>
<feature type="domain" description="LamG-like jellyroll fold" evidence="3">
    <location>
        <begin position="91"/>
        <end position="287"/>
    </location>
</feature>
<keyword evidence="2" id="KW-1015">Disulfide bond</keyword>
<dbReference type="InterPro" id="IPR006558">
    <property type="entry name" value="LamG-like"/>
</dbReference>
<dbReference type="Pfam" id="PF13385">
    <property type="entry name" value="Laminin_G_3"/>
    <property type="match status" value="1"/>
</dbReference>
<proteinExistence type="predicted"/>
<dbReference type="AlphaFoldDB" id="A0A1H6FNZ9"/>
<dbReference type="InterPro" id="IPR013320">
    <property type="entry name" value="ConA-like_dom_sf"/>
</dbReference>
<gene>
    <name evidence="4" type="ORF">SAMN02745716_1158</name>
</gene>
<keyword evidence="4" id="KW-0430">Lectin</keyword>
<evidence type="ECO:0000256" key="1">
    <source>
        <dbReference type="ARBA" id="ARBA00022729"/>
    </source>
</evidence>
<evidence type="ECO:0000256" key="2">
    <source>
        <dbReference type="ARBA" id="ARBA00023157"/>
    </source>
</evidence>
<reference evidence="5" key="1">
    <citation type="submission" date="2016-10" db="EMBL/GenBank/DDBJ databases">
        <authorList>
            <person name="Varghese N."/>
            <person name="Submissions S."/>
        </authorList>
    </citation>
    <scope>NUCLEOTIDE SEQUENCE [LARGE SCALE GENOMIC DNA]</scope>
    <source>
        <strain evidence="5">ATCC 35263</strain>
    </source>
</reference>
<dbReference type="SMART" id="SM00560">
    <property type="entry name" value="LamGL"/>
    <property type="match status" value="1"/>
</dbReference>
<dbReference type="GO" id="GO:0030246">
    <property type="term" value="F:carbohydrate binding"/>
    <property type="evidence" value="ECO:0007669"/>
    <property type="project" value="UniProtKB-KW"/>
</dbReference>
<name>A0A1H6FNZ9_THEAL</name>